<gene>
    <name evidence="1" type="ORF">DdX_04887</name>
</gene>
<dbReference type="Proteomes" id="UP001201812">
    <property type="component" value="Unassembled WGS sequence"/>
</dbReference>
<proteinExistence type="predicted"/>
<name>A0AAD4ND88_9BILA</name>
<comment type="caution">
    <text evidence="1">The sequence shown here is derived from an EMBL/GenBank/DDBJ whole genome shotgun (WGS) entry which is preliminary data.</text>
</comment>
<accession>A0AAD4ND88</accession>
<keyword evidence="2" id="KW-1185">Reference proteome</keyword>
<organism evidence="1 2">
    <name type="scientific">Ditylenchus destructor</name>
    <dbReference type="NCBI Taxonomy" id="166010"/>
    <lineage>
        <taxon>Eukaryota</taxon>
        <taxon>Metazoa</taxon>
        <taxon>Ecdysozoa</taxon>
        <taxon>Nematoda</taxon>
        <taxon>Chromadorea</taxon>
        <taxon>Rhabditida</taxon>
        <taxon>Tylenchina</taxon>
        <taxon>Tylenchomorpha</taxon>
        <taxon>Sphaerularioidea</taxon>
        <taxon>Anguinidae</taxon>
        <taxon>Anguininae</taxon>
        <taxon>Ditylenchus</taxon>
    </lineage>
</organism>
<dbReference type="AlphaFoldDB" id="A0AAD4ND88"/>
<evidence type="ECO:0000313" key="1">
    <source>
        <dbReference type="EMBL" id="KAI1720645.1"/>
    </source>
</evidence>
<dbReference type="EMBL" id="JAKKPZ010000005">
    <property type="protein sequence ID" value="KAI1720645.1"/>
    <property type="molecule type" value="Genomic_DNA"/>
</dbReference>
<evidence type="ECO:0000313" key="2">
    <source>
        <dbReference type="Proteomes" id="UP001201812"/>
    </source>
</evidence>
<sequence length="312" mass="35805">MVYYSLLTNVLQYFNRNDLDTLLISSRLFRRIVEQEFPTHPIRLFDGLVIRTNNYNNLTALLYNGNARCLPGRYCAEEFKKGTAVDPVLMREIFSRLNDMTLFLGQTVRFKQTLIYLTHDARLSQHHITTMEAISHVWSGQSLWIDASYNKCDVSQNCRQLFNSSAIIQPGGDVRLYGFNLPFSQFPNVYALKVLTLASADIQISPTNLLDFADGMAKYNSRTTVVLSLHGNFLTYIGKIRRAFSATLTPVPFKIIFVRSAYDEIFEFLDKNAITNEVLEMCAVAGEARNRLLRTLKCCSLCHFYALERRQD</sequence>
<reference evidence="1" key="1">
    <citation type="submission" date="2022-01" db="EMBL/GenBank/DDBJ databases">
        <title>Genome Sequence Resource for Two Populations of Ditylenchus destructor, the Migratory Endoparasitic Phytonematode.</title>
        <authorList>
            <person name="Zhang H."/>
            <person name="Lin R."/>
            <person name="Xie B."/>
        </authorList>
    </citation>
    <scope>NUCLEOTIDE SEQUENCE</scope>
    <source>
        <strain evidence="1">BazhouSP</strain>
    </source>
</reference>
<protein>
    <submittedName>
        <fullName evidence="1">Uncharacterized protein</fullName>
    </submittedName>
</protein>